<dbReference type="GO" id="GO:0019430">
    <property type="term" value="P:removal of superoxide radicals"/>
    <property type="evidence" value="ECO:0007669"/>
    <property type="project" value="UniProtKB-UniRule"/>
</dbReference>
<dbReference type="EC" id="1.8.1.9" evidence="3"/>
<dbReference type="InterPro" id="IPR036188">
    <property type="entry name" value="FAD/NAD-bd_sf"/>
</dbReference>
<dbReference type="InterPro" id="IPR023753">
    <property type="entry name" value="FAD/NAD-binding_dom"/>
</dbReference>
<accession>A0A401FRX8</accession>
<comment type="caution">
    <text evidence="5">The sequence shown here is derived from an EMBL/GenBank/DDBJ whole genome shotgun (WGS) entry which is preliminary data.</text>
</comment>
<proteinExistence type="inferred from homology"/>
<dbReference type="NCBIfam" id="TIGR01292">
    <property type="entry name" value="TRX_reduct"/>
    <property type="match status" value="1"/>
</dbReference>
<dbReference type="Pfam" id="PF07992">
    <property type="entry name" value="Pyr_redox_2"/>
    <property type="match status" value="1"/>
</dbReference>
<name>A0A401FRX8_9BACT</name>
<dbReference type="EMBL" id="BEXT01000001">
    <property type="protein sequence ID" value="GBC59700.1"/>
    <property type="molecule type" value="Genomic_DNA"/>
</dbReference>
<dbReference type="Gene3D" id="3.50.50.60">
    <property type="entry name" value="FAD/NAD(P)-binding domain"/>
    <property type="match status" value="2"/>
</dbReference>
<organism evidence="5 6">
    <name type="scientific">Desulfonema ishimotonii</name>
    <dbReference type="NCBI Taxonomy" id="45657"/>
    <lineage>
        <taxon>Bacteria</taxon>
        <taxon>Pseudomonadati</taxon>
        <taxon>Thermodesulfobacteriota</taxon>
        <taxon>Desulfobacteria</taxon>
        <taxon>Desulfobacterales</taxon>
        <taxon>Desulfococcaceae</taxon>
        <taxon>Desulfonema</taxon>
    </lineage>
</organism>
<dbReference type="PRINTS" id="PR00368">
    <property type="entry name" value="FADPNR"/>
</dbReference>
<keyword evidence="1 3" id="KW-0285">Flavoprotein</keyword>
<dbReference type="RefSeq" id="WP_124327192.1">
    <property type="nucleotide sequence ID" value="NZ_BEXT01000001.1"/>
</dbReference>
<sequence length="310" mass="33532">MKKNADYDLVIIGGGPAGLTAGLYAARARLKTVLVEKVVPGGQVLITDWVENYPGFPEGITGTDLVKHMTGQAQRFGLEIEADEVISVDHGPGPVRTIRLTGKTITAHAVIVATGATPKKLGVPGEDMFFGKGISSCATCDGPFYKNRVVAAVGGGDTAVQESVFLTKFAEKVYLIHRRDRFRAEKILQERALANDRIEVLWDTVVTGVSGLTHVENLHIRNVRTGESRSLRADAFFIWIGIKPNAAFLDDRVERDEFGFIRANDRMETSVPGIFAAGDVRSTPLRQIATAVGDAAIAASSAEHYIENLE</sequence>
<dbReference type="PRINTS" id="PR00469">
    <property type="entry name" value="PNDRDTASEII"/>
</dbReference>
<dbReference type="InterPro" id="IPR050097">
    <property type="entry name" value="Ferredoxin-NADP_redctase_2"/>
</dbReference>
<keyword evidence="3" id="KW-0274">FAD</keyword>
<protein>
    <recommendedName>
        <fullName evidence="3">Thioredoxin reductase</fullName>
        <ecNumber evidence="3">1.8.1.9</ecNumber>
    </recommendedName>
</protein>
<dbReference type="Proteomes" id="UP000288096">
    <property type="component" value="Unassembled WGS sequence"/>
</dbReference>
<dbReference type="GO" id="GO:0005737">
    <property type="term" value="C:cytoplasm"/>
    <property type="evidence" value="ECO:0007669"/>
    <property type="project" value="InterPro"/>
</dbReference>
<comment type="catalytic activity">
    <reaction evidence="3">
        <text>[thioredoxin]-dithiol + NADP(+) = [thioredoxin]-disulfide + NADPH + H(+)</text>
        <dbReference type="Rhea" id="RHEA:20345"/>
        <dbReference type="Rhea" id="RHEA-COMP:10698"/>
        <dbReference type="Rhea" id="RHEA-COMP:10700"/>
        <dbReference type="ChEBI" id="CHEBI:15378"/>
        <dbReference type="ChEBI" id="CHEBI:29950"/>
        <dbReference type="ChEBI" id="CHEBI:50058"/>
        <dbReference type="ChEBI" id="CHEBI:57783"/>
        <dbReference type="ChEBI" id="CHEBI:58349"/>
        <dbReference type="EC" id="1.8.1.9"/>
    </reaction>
</comment>
<gene>
    <name evidence="5" type="ORF">DENIS_0641</name>
</gene>
<feature type="domain" description="FAD/NAD(P)-binding" evidence="4">
    <location>
        <begin position="7"/>
        <end position="294"/>
    </location>
</feature>
<evidence type="ECO:0000256" key="2">
    <source>
        <dbReference type="ARBA" id="ARBA00023002"/>
    </source>
</evidence>
<dbReference type="AlphaFoldDB" id="A0A401FRX8"/>
<evidence type="ECO:0000256" key="3">
    <source>
        <dbReference type="RuleBase" id="RU003880"/>
    </source>
</evidence>
<evidence type="ECO:0000256" key="1">
    <source>
        <dbReference type="ARBA" id="ARBA00022630"/>
    </source>
</evidence>
<evidence type="ECO:0000259" key="4">
    <source>
        <dbReference type="Pfam" id="PF07992"/>
    </source>
</evidence>
<keyword evidence="2 3" id="KW-0560">Oxidoreductase</keyword>
<dbReference type="OrthoDB" id="9806179at2"/>
<reference evidence="6" key="1">
    <citation type="submission" date="2017-11" db="EMBL/GenBank/DDBJ databases">
        <authorList>
            <person name="Watanabe M."/>
            <person name="Kojima H."/>
        </authorList>
    </citation>
    <scope>NUCLEOTIDE SEQUENCE [LARGE SCALE GENOMIC DNA]</scope>
    <source>
        <strain evidence="6">Tokyo 01</strain>
    </source>
</reference>
<reference evidence="6" key="2">
    <citation type="submission" date="2019-01" db="EMBL/GenBank/DDBJ databases">
        <title>Genome sequence of Desulfonema ishimotonii strain Tokyo 01.</title>
        <authorList>
            <person name="Fukui M."/>
        </authorList>
    </citation>
    <scope>NUCLEOTIDE SEQUENCE [LARGE SCALE GENOMIC DNA]</scope>
    <source>
        <strain evidence="6">Tokyo 01</strain>
    </source>
</reference>
<dbReference type="GO" id="GO:0004791">
    <property type="term" value="F:thioredoxin-disulfide reductase (NADPH) activity"/>
    <property type="evidence" value="ECO:0007669"/>
    <property type="project" value="UniProtKB-UniRule"/>
</dbReference>
<dbReference type="PANTHER" id="PTHR48105">
    <property type="entry name" value="THIOREDOXIN REDUCTASE 1-RELATED-RELATED"/>
    <property type="match status" value="1"/>
</dbReference>
<comment type="similarity">
    <text evidence="3">Belongs to the class-II pyridine nucleotide-disulfide oxidoreductase family.</text>
</comment>
<evidence type="ECO:0000313" key="5">
    <source>
        <dbReference type="EMBL" id="GBC59700.1"/>
    </source>
</evidence>
<dbReference type="SUPFAM" id="SSF51905">
    <property type="entry name" value="FAD/NAD(P)-binding domain"/>
    <property type="match status" value="1"/>
</dbReference>
<comment type="cofactor">
    <cofactor evidence="3">
        <name>FAD</name>
        <dbReference type="ChEBI" id="CHEBI:57692"/>
    </cofactor>
</comment>
<dbReference type="InterPro" id="IPR005982">
    <property type="entry name" value="Thioredox_Rdtase"/>
</dbReference>
<evidence type="ECO:0000313" key="6">
    <source>
        <dbReference type="Proteomes" id="UP000288096"/>
    </source>
</evidence>
<comment type="subunit">
    <text evidence="3">Homodimer.</text>
</comment>
<keyword evidence="3" id="KW-0676">Redox-active center</keyword>
<keyword evidence="6" id="KW-1185">Reference proteome</keyword>